<dbReference type="Gramene" id="KCW83036">
    <property type="protein sequence ID" value="KCW83036"/>
    <property type="gene ID" value="EUGRSUZ_C04415"/>
</dbReference>
<name>A0A059CY03_EUCGR</name>
<dbReference type="InterPro" id="IPR013809">
    <property type="entry name" value="ENTH"/>
</dbReference>
<protein>
    <recommendedName>
        <fullName evidence="5">ENTH domain-containing protein</fullName>
    </recommendedName>
</protein>
<dbReference type="OMA" id="CICRILN"/>
<dbReference type="GO" id="GO:0048268">
    <property type="term" value="P:clathrin coat assembly"/>
    <property type="evidence" value="ECO:0007669"/>
    <property type="project" value="InterPro"/>
</dbReference>
<feature type="domain" description="ENTH" evidence="5">
    <location>
        <begin position="27"/>
        <end position="78"/>
    </location>
</feature>
<dbReference type="Gene3D" id="1.25.40.90">
    <property type="match status" value="1"/>
</dbReference>
<evidence type="ECO:0000256" key="1">
    <source>
        <dbReference type="ARBA" id="ARBA00004132"/>
    </source>
</evidence>
<dbReference type="PROSITE" id="PS50942">
    <property type="entry name" value="ENTH"/>
    <property type="match status" value="1"/>
</dbReference>
<evidence type="ECO:0000256" key="2">
    <source>
        <dbReference type="ARBA" id="ARBA00004555"/>
    </source>
</evidence>
<reference evidence="6" key="1">
    <citation type="submission" date="2013-07" db="EMBL/GenBank/DDBJ databases">
        <title>The genome of Eucalyptus grandis.</title>
        <authorList>
            <person name="Schmutz J."/>
            <person name="Hayes R."/>
            <person name="Myburg A."/>
            <person name="Tuskan G."/>
            <person name="Grattapaglia D."/>
            <person name="Rokhsar D.S."/>
        </authorList>
    </citation>
    <scope>NUCLEOTIDE SEQUENCE</scope>
    <source>
        <tissue evidence="6">Leaf extractions</tissue>
    </source>
</reference>
<gene>
    <name evidence="6" type="ORF">EUGRSUZ_C04415</name>
</gene>
<evidence type="ECO:0000256" key="4">
    <source>
        <dbReference type="ARBA" id="ARBA00023329"/>
    </source>
</evidence>
<dbReference type="STRING" id="71139.A0A059CY03"/>
<dbReference type="GO" id="GO:0005794">
    <property type="term" value="C:Golgi apparatus"/>
    <property type="evidence" value="ECO:0007669"/>
    <property type="project" value="UniProtKB-SubCell"/>
</dbReference>
<evidence type="ECO:0000259" key="5">
    <source>
        <dbReference type="PROSITE" id="PS50942"/>
    </source>
</evidence>
<comment type="subcellular location">
    <subcellularLocation>
        <location evidence="1">Cytoplasmic vesicle</location>
        <location evidence="1">Clathrin-coated vesicle</location>
    </subcellularLocation>
    <subcellularLocation>
        <location evidence="2">Golgi apparatus</location>
    </subcellularLocation>
</comment>
<dbReference type="Pfam" id="PF07651">
    <property type="entry name" value="ANTH"/>
    <property type="match status" value="1"/>
</dbReference>
<dbReference type="SUPFAM" id="SSF48464">
    <property type="entry name" value="ENTH/VHS domain"/>
    <property type="match status" value="1"/>
</dbReference>
<evidence type="ECO:0000256" key="3">
    <source>
        <dbReference type="ARBA" id="ARBA00023034"/>
    </source>
</evidence>
<dbReference type="AlphaFoldDB" id="A0A059CY03"/>
<accession>A0A059CY03</accession>
<keyword evidence="3" id="KW-0333">Golgi apparatus</keyword>
<organism evidence="6">
    <name type="scientific">Eucalyptus grandis</name>
    <name type="common">Flooded gum</name>
    <dbReference type="NCBI Taxonomy" id="71139"/>
    <lineage>
        <taxon>Eukaryota</taxon>
        <taxon>Viridiplantae</taxon>
        <taxon>Streptophyta</taxon>
        <taxon>Embryophyta</taxon>
        <taxon>Tracheophyta</taxon>
        <taxon>Spermatophyta</taxon>
        <taxon>Magnoliopsida</taxon>
        <taxon>eudicotyledons</taxon>
        <taxon>Gunneridae</taxon>
        <taxon>Pentapetalae</taxon>
        <taxon>rosids</taxon>
        <taxon>malvids</taxon>
        <taxon>Myrtales</taxon>
        <taxon>Myrtaceae</taxon>
        <taxon>Myrtoideae</taxon>
        <taxon>Eucalypteae</taxon>
        <taxon>Eucalyptus</taxon>
    </lineage>
</organism>
<evidence type="ECO:0000313" key="6">
    <source>
        <dbReference type="EMBL" id="KCW83036.1"/>
    </source>
</evidence>
<proteinExistence type="predicted"/>
<dbReference type="GO" id="GO:0072583">
    <property type="term" value="P:clathrin-dependent endocytosis"/>
    <property type="evidence" value="ECO:0007669"/>
    <property type="project" value="InterPro"/>
</dbReference>
<sequence>MVKMSQSMIRKTLEAVKDQTSIRLAKVASNMTPELEVNIVKATSHNDDPVDEKCICRILNLTSYSRRYIHACVSVLLK</sequence>
<dbReference type="GO" id="GO:0030136">
    <property type="term" value="C:clathrin-coated vesicle"/>
    <property type="evidence" value="ECO:0007669"/>
    <property type="project" value="UniProtKB-SubCell"/>
</dbReference>
<dbReference type="InterPro" id="IPR045192">
    <property type="entry name" value="AP180-like"/>
</dbReference>
<dbReference type="PANTHER" id="PTHR22951:SF13">
    <property type="entry name" value="ASSEMBLY PROTEIN, PUTATIVE, EXPRESSED-RELATED"/>
    <property type="match status" value="1"/>
</dbReference>
<dbReference type="InterPro" id="IPR008942">
    <property type="entry name" value="ENTH_VHS"/>
</dbReference>
<dbReference type="PANTHER" id="PTHR22951">
    <property type="entry name" value="CLATHRIN ASSEMBLY PROTEIN"/>
    <property type="match status" value="1"/>
</dbReference>
<dbReference type="InterPro" id="IPR011417">
    <property type="entry name" value="ANTH_dom"/>
</dbReference>
<dbReference type="EMBL" id="KK198755">
    <property type="protein sequence ID" value="KCW83036.1"/>
    <property type="molecule type" value="Genomic_DNA"/>
</dbReference>
<dbReference type="InParanoid" id="A0A059CY03"/>
<keyword evidence="4" id="KW-0968">Cytoplasmic vesicle</keyword>
<dbReference type="GO" id="GO:0005543">
    <property type="term" value="F:phospholipid binding"/>
    <property type="evidence" value="ECO:0007669"/>
    <property type="project" value="InterPro"/>
</dbReference>